<dbReference type="EMBL" id="CP009687">
    <property type="protein sequence ID" value="AKL94329.1"/>
    <property type="molecule type" value="Genomic_DNA"/>
</dbReference>
<dbReference type="OrthoDB" id="1779932at2"/>
<organism evidence="1 2">
    <name type="scientific">Clostridium aceticum</name>
    <dbReference type="NCBI Taxonomy" id="84022"/>
    <lineage>
        <taxon>Bacteria</taxon>
        <taxon>Bacillati</taxon>
        <taxon>Bacillota</taxon>
        <taxon>Clostridia</taxon>
        <taxon>Eubacteriales</taxon>
        <taxon>Clostridiaceae</taxon>
        <taxon>Clostridium</taxon>
    </lineage>
</organism>
<protein>
    <submittedName>
        <fullName evidence="1">Uncharacterized protein</fullName>
    </submittedName>
</protein>
<keyword evidence="2" id="KW-1185">Reference proteome</keyword>
<dbReference type="Proteomes" id="UP000035704">
    <property type="component" value="Chromosome"/>
</dbReference>
<dbReference type="AlphaFoldDB" id="A0A0D8I7A1"/>
<accession>A0A0D8I7A1</accession>
<proteinExistence type="predicted"/>
<dbReference type="STRING" id="84022.CACET_c08200"/>
<dbReference type="PATRIC" id="fig|84022.5.peg.1310"/>
<gene>
    <name evidence="1" type="ORF">CACET_c08200</name>
</gene>
<evidence type="ECO:0000313" key="2">
    <source>
        <dbReference type="Proteomes" id="UP000035704"/>
    </source>
</evidence>
<sequence length="177" mass="21106">MKKVYYVDSILLILSTVLFITFVENIDDIINRAIFLLFISGCIYANIKMSIVIKYPPKHKLAAKEKTDVFLLILGKIYFLIMMIRFGYYLSDGNDLFILLVFMFHGSLILDYTYIHNNYLITIKRKPIHLHEILEFEMEKQFLNQKYLHAKIKEKGTIRFCLSEYEYENFKNAIEDF</sequence>
<evidence type="ECO:0000313" key="1">
    <source>
        <dbReference type="EMBL" id="AKL94329.1"/>
    </source>
</evidence>
<dbReference type="RefSeq" id="WP_044825815.1">
    <property type="nucleotide sequence ID" value="NZ_CP009687.1"/>
</dbReference>
<dbReference type="KEGG" id="cace:CACET_c08200"/>
<reference evidence="1 2" key="1">
    <citation type="submission" date="2014-10" db="EMBL/GenBank/DDBJ databases">
        <title>Genome sequence of Clostridium aceticum DSM 1496.</title>
        <authorList>
            <person name="Poehlein A."/>
            <person name="Schiel-Bengelsdorf B."/>
            <person name="Gottschalk G."/>
            <person name="Duerre P."/>
            <person name="Daniel R."/>
        </authorList>
    </citation>
    <scope>NUCLEOTIDE SEQUENCE [LARGE SCALE GENOMIC DNA]</scope>
    <source>
        <strain evidence="1 2">DSM 1496</strain>
    </source>
</reference>
<name>A0A0D8I7A1_9CLOT</name>